<dbReference type="Pfam" id="PF02721">
    <property type="entry name" value="DUF223"/>
    <property type="match status" value="1"/>
</dbReference>
<evidence type="ECO:0000313" key="11">
    <source>
        <dbReference type="RefSeq" id="XP_056843376.1"/>
    </source>
</evidence>
<evidence type="ECO:0000256" key="1">
    <source>
        <dbReference type="ARBA" id="ARBA00005690"/>
    </source>
</evidence>
<dbReference type="CDD" id="cd04480">
    <property type="entry name" value="RPA1_DBD_A_like"/>
    <property type="match status" value="1"/>
</dbReference>
<keyword evidence="4" id="KW-0862">Zinc</keyword>
<reference evidence="9" key="1">
    <citation type="journal article" date="2019" name="Database">
        <title>The radish genome database (RadishGD): an integrated information resource for radish genomics.</title>
        <authorList>
            <person name="Yu H.J."/>
            <person name="Baek S."/>
            <person name="Lee Y.J."/>
            <person name="Cho A."/>
            <person name="Mun J.H."/>
        </authorList>
    </citation>
    <scope>NUCLEOTIDE SEQUENCE [LARGE SCALE GENOMIC DNA]</scope>
    <source>
        <strain evidence="9">cv. WK10039</strain>
    </source>
</reference>
<evidence type="ECO:0000313" key="12">
    <source>
        <dbReference type="RefSeq" id="XP_056850932.1"/>
    </source>
</evidence>
<dbReference type="SUPFAM" id="SSF50249">
    <property type="entry name" value="Nucleic acid-binding proteins"/>
    <property type="match status" value="3"/>
</dbReference>
<dbReference type="RefSeq" id="XP_056843376.1">
    <property type="nucleotide sequence ID" value="XM_056987396.1"/>
</dbReference>
<dbReference type="PANTHER" id="PTHR47165">
    <property type="entry name" value="OS03G0429900 PROTEIN"/>
    <property type="match status" value="1"/>
</dbReference>
<evidence type="ECO:0000256" key="2">
    <source>
        <dbReference type="ARBA" id="ARBA00022723"/>
    </source>
</evidence>
<feature type="compositionally biased region" description="Polar residues" evidence="6">
    <location>
        <begin position="450"/>
        <end position="480"/>
    </location>
</feature>
<dbReference type="CDD" id="cd04481">
    <property type="entry name" value="RPA1_DBD_B_like"/>
    <property type="match status" value="1"/>
</dbReference>
<keyword evidence="2" id="KW-0479">Metal-binding</keyword>
<proteinExistence type="inferred from homology"/>
<dbReference type="InterPro" id="IPR013955">
    <property type="entry name" value="Rep_factor-A_C"/>
</dbReference>
<evidence type="ECO:0000313" key="10">
    <source>
        <dbReference type="RefSeq" id="XP_018460929.2"/>
    </source>
</evidence>
<keyword evidence="9" id="KW-1185">Reference proteome</keyword>
<evidence type="ECO:0000259" key="8">
    <source>
        <dbReference type="Pfam" id="PF08646"/>
    </source>
</evidence>
<dbReference type="RefSeq" id="XP_056850932.1">
    <property type="nucleotide sequence ID" value="XM_056994952.1"/>
</dbReference>
<dbReference type="AlphaFoldDB" id="A0A6J0LMC1"/>
<dbReference type="PANTHER" id="PTHR47165:SF4">
    <property type="entry name" value="OS03G0429900 PROTEIN"/>
    <property type="match status" value="1"/>
</dbReference>
<keyword evidence="3" id="KW-0863">Zinc-finger</keyword>
<evidence type="ECO:0000256" key="6">
    <source>
        <dbReference type="SAM" id="MobiDB-lite"/>
    </source>
</evidence>
<dbReference type="InterPro" id="IPR003871">
    <property type="entry name" value="RFA1B/D_OB_1st"/>
</dbReference>
<dbReference type="CDD" id="cd04476">
    <property type="entry name" value="RPA1_DBD_C"/>
    <property type="match status" value="1"/>
</dbReference>
<feature type="domain" description="Replication factor A C-terminal" evidence="8">
    <location>
        <begin position="289"/>
        <end position="383"/>
    </location>
</feature>
<evidence type="ECO:0000256" key="3">
    <source>
        <dbReference type="ARBA" id="ARBA00022771"/>
    </source>
</evidence>
<feature type="domain" description="Replication protein A 70 kDa DNA-binding subunit B/D first OB fold" evidence="7">
    <location>
        <begin position="7"/>
        <end position="108"/>
    </location>
</feature>
<dbReference type="Proteomes" id="UP000504610">
    <property type="component" value="Chromosome 6"/>
</dbReference>
<name>A0A6J0LMC1_RAPSA</name>
<evidence type="ECO:0000256" key="4">
    <source>
        <dbReference type="ARBA" id="ARBA00022833"/>
    </source>
</evidence>
<dbReference type="KEGG" id="rsz:108831927"/>
<dbReference type="KEGG" id="rsz:108825414"/>
<keyword evidence="5" id="KW-0238">DNA-binding</keyword>
<organism evidence="9 10">
    <name type="scientific">Raphanus sativus</name>
    <name type="common">Radish</name>
    <name type="synonym">Raphanus raphanistrum var. sativus</name>
    <dbReference type="NCBI Taxonomy" id="3726"/>
    <lineage>
        <taxon>Eukaryota</taxon>
        <taxon>Viridiplantae</taxon>
        <taxon>Streptophyta</taxon>
        <taxon>Embryophyta</taxon>
        <taxon>Tracheophyta</taxon>
        <taxon>Spermatophyta</taxon>
        <taxon>Magnoliopsida</taxon>
        <taxon>eudicotyledons</taxon>
        <taxon>Gunneridae</taxon>
        <taxon>Pentapetalae</taxon>
        <taxon>rosids</taxon>
        <taxon>malvids</taxon>
        <taxon>Brassicales</taxon>
        <taxon>Brassicaceae</taxon>
        <taxon>Brassiceae</taxon>
        <taxon>Raphanus</taxon>
    </lineage>
</organism>
<dbReference type="InterPro" id="IPR047192">
    <property type="entry name" value="Euk_RPA1_DBD_C"/>
</dbReference>
<evidence type="ECO:0000313" key="9">
    <source>
        <dbReference type="Proteomes" id="UP000504610"/>
    </source>
</evidence>
<sequence>MANNQAYVYVHNVKPHKDAWRVHVKLLHSWTSNTNFGGETLECVLADERGGKIHASCKRNLMFRLKRNLPIGEWRFIEHFKVAASGGKYRPTPLPYKINFTSDTLISRSVFEDDNPCLSLVNYEDFGTDALDVNVLIDILGEVIDLGVVQTVQVHQQDRKRLNFRLRNTNGRDVACCLWGKFAEQFESIIEDGSVQTLICLIRFAKIGSYNGELQITSAFDASIVTLNPTIKEAMEFKEKLMQNDLPLTIVDKKSENKVTKIQKTDWEDVQIRSIAEILDAMEVQSCKIICSIESVDTDWGWFYFGCVAHNKRATKIRNNQIGNLTQNDKPLWRCEKCHSHAEKIEPKYKLHLNVRDDSGECKLMMLDTVASTIVGCDAVELWDGSFDEIEDPELIPMPLGALVGKSFCFGVSISSGNLDKGSNTYFVSQVWTGDNLLKLESHSEPVSALETNSSTLSTGEVQKLKANSESSSEGFTTPTVKRKEEDAELKDITSTSKKLCTKTVKLEKNKVD</sequence>
<gene>
    <name evidence="10" type="primary">LOC108831927</name>
    <name evidence="11" type="synonym">LOC108825414</name>
    <name evidence="12" type="synonym">LOC130500196</name>
</gene>
<dbReference type="GeneID" id="108831927"/>
<evidence type="ECO:0000259" key="7">
    <source>
        <dbReference type="Pfam" id="PF02721"/>
    </source>
</evidence>
<evidence type="ECO:0000256" key="5">
    <source>
        <dbReference type="ARBA" id="ARBA00023125"/>
    </source>
</evidence>
<dbReference type="Gene3D" id="2.40.50.140">
    <property type="entry name" value="Nucleic acid-binding proteins"/>
    <property type="match status" value="3"/>
</dbReference>
<dbReference type="GO" id="GO:0003677">
    <property type="term" value="F:DNA binding"/>
    <property type="evidence" value="ECO:0007669"/>
    <property type="project" value="UniProtKB-KW"/>
</dbReference>
<accession>A0A6J0LMC1</accession>
<comment type="similarity">
    <text evidence="1">Belongs to the replication factor A protein 1 family.</text>
</comment>
<feature type="region of interest" description="Disordered" evidence="6">
    <location>
        <begin position="449"/>
        <end position="493"/>
    </location>
</feature>
<dbReference type="GO" id="GO:0008270">
    <property type="term" value="F:zinc ion binding"/>
    <property type="evidence" value="ECO:0007669"/>
    <property type="project" value="UniProtKB-KW"/>
</dbReference>
<reference evidence="10 11" key="2">
    <citation type="submission" date="2025-04" db="UniProtKB">
        <authorList>
            <consortium name="RefSeq"/>
        </authorList>
    </citation>
    <scope>IDENTIFICATION</scope>
    <source>
        <tissue evidence="10 11">Leaf</tissue>
    </source>
</reference>
<dbReference type="KEGG" id="rsz:130500196"/>
<dbReference type="InterPro" id="IPR012340">
    <property type="entry name" value="NA-bd_OB-fold"/>
</dbReference>
<feature type="compositionally biased region" description="Basic and acidic residues" evidence="6">
    <location>
        <begin position="482"/>
        <end position="492"/>
    </location>
</feature>
<dbReference type="OrthoDB" id="1040769at2759"/>
<dbReference type="Pfam" id="PF08646">
    <property type="entry name" value="Rep_fac-A_C"/>
    <property type="match status" value="1"/>
</dbReference>
<protein>
    <submittedName>
        <fullName evidence="11">Uncharacterized protein LOC108825414</fullName>
    </submittedName>
    <submittedName>
        <fullName evidence="10">Uncharacterized protein LOC108831927</fullName>
    </submittedName>
    <submittedName>
        <fullName evidence="12">Uncharacterized protein LOC130500196</fullName>
    </submittedName>
</protein>
<dbReference type="RefSeq" id="XP_018460929.2">
    <property type="nucleotide sequence ID" value="XM_018605427.2"/>
</dbReference>
<dbReference type="Proteomes" id="UP000504610">
    <property type="component" value="Chromosome 9"/>
</dbReference>